<evidence type="ECO:0000313" key="3">
    <source>
        <dbReference type="Proteomes" id="UP000218542"/>
    </source>
</evidence>
<feature type="domain" description="DSP-PTPase phosphatase fused to NAD+ Kinase" evidence="1">
    <location>
        <begin position="51"/>
        <end position="146"/>
    </location>
</feature>
<dbReference type="InterPro" id="IPR029021">
    <property type="entry name" value="Prot-tyrosine_phosphatase-like"/>
</dbReference>
<organism evidence="2 3">
    <name type="scientific">Candidatus Scalindua japonica</name>
    <dbReference type="NCBI Taxonomy" id="1284222"/>
    <lineage>
        <taxon>Bacteria</taxon>
        <taxon>Pseudomonadati</taxon>
        <taxon>Planctomycetota</taxon>
        <taxon>Candidatus Brocadiia</taxon>
        <taxon>Candidatus Brocadiales</taxon>
        <taxon>Candidatus Scalinduaceae</taxon>
        <taxon>Candidatus Scalindua</taxon>
    </lineage>
</organism>
<dbReference type="SUPFAM" id="SSF52799">
    <property type="entry name" value="(Phosphotyrosine protein) phosphatases II"/>
    <property type="match status" value="1"/>
</dbReference>
<proteinExistence type="predicted"/>
<dbReference type="Gene3D" id="3.90.190.10">
    <property type="entry name" value="Protein tyrosine phosphatase superfamily"/>
    <property type="match status" value="1"/>
</dbReference>
<reference evidence="3" key="1">
    <citation type="journal article" date="2017" name="Environ. Microbiol. Rep.">
        <title>Genetic Diversity of Marine Anaerobic Ammonium-Oxidizing Bacteria as Revealed by Genomic and Proteomic Analyses of 'Candidatus Scalindua japonica'.</title>
        <authorList>
            <person name="Oshiki M."/>
            <person name="Mizuto K."/>
            <person name="Kimura Z."/>
            <person name="Kindaichi T."/>
            <person name="Satoh H."/>
            <person name="Okabe S."/>
        </authorList>
    </citation>
    <scope>NUCLEOTIDE SEQUENCE [LARGE SCALE GENOMIC DNA]</scope>
    <source>
        <strain evidence="3">husup-a2</strain>
    </source>
</reference>
<name>A0A286U1K6_9BACT</name>
<evidence type="ECO:0000313" key="2">
    <source>
        <dbReference type="EMBL" id="GAX62029.1"/>
    </source>
</evidence>
<protein>
    <recommendedName>
        <fullName evidence="1">DSP-PTPase phosphatase fused to NAD+ Kinase domain-containing protein</fullName>
    </recommendedName>
</protein>
<accession>A0A286U1K6</accession>
<comment type="caution">
    <text evidence="2">The sequence shown here is derived from an EMBL/GenBank/DDBJ whole genome shotgun (WGS) entry which is preliminary data.</text>
</comment>
<dbReference type="CDD" id="cd14503">
    <property type="entry name" value="PTP-bact"/>
    <property type="match status" value="1"/>
</dbReference>
<gene>
    <name evidence="2" type="ORF">SCALIN_C28_0231</name>
</gene>
<dbReference type="InterPro" id="IPR055214">
    <property type="entry name" value="PTP-NADK"/>
</dbReference>
<dbReference type="Proteomes" id="UP000218542">
    <property type="component" value="Unassembled WGS sequence"/>
</dbReference>
<sequence>MSSRIRILFLVCLNLFIVSSVFADNINRSYIKLVNSPLINLPNRHVPFDSVLTGGQPTLDQLKQAAETGFKTAVNLRTDKELPDPDQEKAWVEGVGMKYIHIPIAVTEGFTPQNAKIFADVLSKPENYPLIVHCKSGERVGAMFALKAFHIDEKEVEEALLIGERAGLIKLASVVRQILERYKK</sequence>
<dbReference type="EMBL" id="BAOS01000028">
    <property type="protein sequence ID" value="GAX62029.1"/>
    <property type="molecule type" value="Genomic_DNA"/>
</dbReference>
<dbReference type="Pfam" id="PF22741">
    <property type="entry name" value="PTP-NADK"/>
    <property type="match status" value="1"/>
</dbReference>
<dbReference type="RefSeq" id="WP_096895405.1">
    <property type="nucleotide sequence ID" value="NZ_BAOS01000028.1"/>
</dbReference>
<dbReference type="AlphaFoldDB" id="A0A286U1K6"/>
<keyword evidence="3" id="KW-1185">Reference proteome</keyword>
<evidence type="ECO:0000259" key="1">
    <source>
        <dbReference type="Pfam" id="PF22741"/>
    </source>
</evidence>
<dbReference type="OrthoDB" id="211838at2"/>